<evidence type="ECO:0000313" key="2">
    <source>
        <dbReference type="Proteomes" id="UP001595683"/>
    </source>
</evidence>
<evidence type="ECO:0000313" key="1">
    <source>
        <dbReference type="EMBL" id="MFC3671798.1"/>
    </source>
</evidence>
<comment type="caution">
    <text evidence="1">The sequence shown here is derived from an EMBL/GenBank/DDBJ whole genome shotgun (WGS) entry which is preliminary data.</text>
</comment>
<dbReference type="EMBL" id="JBHRYE010000013">
    <property type="protein sequence ID" value="MFC3671798.1"/>
    <property type="molecule type" value="Genomic_DNA"/>
</dbReference>
<accession>A0ABV7V3X3</accession>
<dbReference type="Pfam" id="PF06676">
    <property type="entry name" value="DUF1178"/>
    <property type="match status" value="1"/>
</dbReference>
<gene>
    <name evidence="1" type="ORF">ACFOOT_10215</name>
</gene>
<dbReference type="InterPro" id="IPR009562">
    <property type="entry name" value="DUF1178"/>
</dbReference>
<proteinExistence type="predicted"/>
<protein>
    <submittedName>
        <fullName evidence="1">DUF1178 family protein</fullName>
    </submittedName>
</protein>
<keyword evidence="2" id="KW-1185">Reference proteome</keyword>
<dbReference type="RefSeq" id="WP_191324255.1">
    <property type="nucleotide sequence ID" value="NZ_BMZP01000008.1"/>
</dbReference>
<name>A0ABV7V3X3_9SPHN</name>
<reference evidence="2" key="1">
    <citation type="journal article" date="2019" name="Int. J. Syst. Evol. Microbiol.">
        <title>The Global Catalogue of Microorganisms (GCM) 10K type strain sequencing project: providing services to taxonomists for standard genome sequencing and annotation.</title>
        <authorList>
            <consortium name="The Broad Institute Genomics Platform"/>
            <consortium name="The Broad Institute Genome Sequencing Center for Infectious Disease"/>
            <person name="Wu L."/>
            <person name="Ma J."/>
        </authorList>
    </citation>
    <scope>NUCLEOTIDE SEQUENCE [LARGE SCALE GENOMIC DNA]</scope>
    <source>
        <strain evidence="2">KCTC 42224</strain>
    </source>
</reference>
<organism evidence="1 2">
    <name type="scientific">Novosphingobium pokkalii</name>
    <dbReference type="NCBI Taxonomy" id="1770194"/>
    <lineage>
        <taxon>Bacteria</taxon>
        <taxon>Pseudomonadati</taxon>
        <taxon>Pseudomonadota</taxon>
        <taxon>Alphaproteobacteria</taxon>
        <taxon>Sphingomonadales</taxon>
        <taxon>Sphingomonadaceae</taxon>
        <taxon>Novosphingobium</taxon>
    </lineage>
</organism>
<sequence>MIVFDLQCSAGQHRFEGWFASSSDYAQQQERGLVTCPVCGSGEVVKAVMAPAVGRKGNQAPALPVAAPADGAASAAVAAPAGAAPKAPLPPEAVAMLRAVALAQAEAIKSSTWVGTSFAEDARAMHYGDKDAAPIHGQATPEEARDLLEEGIAVAPLLIPVVPPGEAN</sequence>
<dbReference type="Proteomes" id="UP001595683">
    <property type="component" value="Unassembled WGS sequence"/>
</dbReference>
<dbReference type="PIRSF" id="PIRSF032131">
    <property type="entry name" value="UCP032131"/>
    <property type="match status" value="1"/>
</dbReference>